<keyword evidence="12" id="KW-0732">Signal</keyword>
<dbReference type="RefSeq" id="XP_001943837.2">
    <property type="nucleotide sequence ID" value="XM_001943802.4"/>
</dbReference>
<evidence type="ECO:0000256" key="3">
    <source>
        <dbReference type="ARBA" id="ARBA00022676"/>
    </source>
</evidence>
<keyword evidence="3 11" id="KW-0328">Glycosyltransferase</keyword>
<evidence type="ECO:0000256" key="6">
    <source>
        <dbReference type="ARBA" id="ARBA00022824"/>
    </source>
</evidence>
<organism evidence="13 14">
    <name type="scientific">Acyrthosiphon pisum</name>
    <name type="common">Pea aphid</name>
    <dbReference type="NCBI Taxonomy" id="7029"/>
    <lineage>
        <taxon>Eukaryota</taxon>
        <taxon>Metazoa</taxon>
        <taxon>Ecdysozoa</taxon>
        <taxon>Arthropoda</taxon>
        <taxon>Hexapoda</taxon>
        <taxon>Insecta</taxon>
        <taxon>Pterygota</taxon>
        <taxon>Neoptera</taxon>
        <taxon>Paraneoptera</taxon>
        <taxon>Hemiptera</taxon>
        <taxon>Sternorrhyncha</taxon>
        <taxon>Aphidomorpha</taxon>
        <taxon>Aphidoidea</taxon>
        <taxon>Aphididae</taxon>
        <taxon>Macrosiphini</taxon>
        <taxon>Acyrthosiphon</taxon>
    </lineage>
</organism>
<comment type="similarity">
    <text evidence="2 11">Belongs to the UDP-glycosyltransferase family.</text>
</comment>
<evidence type="ECO:0000256" key="9">
    <source>
        <dbReference type="ARBA" id="ARBA00023180"/>
    </source>
</evidence>
<evidence type="ECO:0000256" key="10">
    <source>
        <dbReference type="ARBA" id="ARBA00046288"/>
    </source>
</evidence>
<keyword evidence="8 12" id="KW-0472">Membrane</keyword>
<keyword evidence="7 12" id="KW-1133">Transmembrane helix</keyword>
<keyword evidence="6" id="KW-0256">Endoplasmic reticulum</keyword>
<evidence type="ECO:0000256" key="12">
    <source>
        <dbReference type="RuleBase" id="RU362059"/>
    </source>
</evidence>
<dbReference type="GO" id="GO:0016020">
    <property type="term" value="C:membrane"/>
    <property type="evidence" value="ECO:0007669"/>
    <property type="project" value="UniProtKB-SubCell"/>
</dbReference>
<dbReference type="FunFam" id="3.40.50.2000:FF:000050">
    <property type="entry name" value="UDP-glucuronosyltransferase"/>
    <property type="match status" value="1"/>
</dbReference>
<dbReference type="KEGG" id="api:100167543"/>
<dbReference type="GeneID" id="100167543"/>
<dbReference type="EC" id="2.4.1.17" evidence="12"/>
<keyword evidence="4 11" id="KW-0808">Transferase</keyword>
<keyword evidence="9" id="KW-0325">Glycoprotein</keyword>
<evidence type="ECO:0000313" key="14">
    <source>
        <dbReference type="Proteomes" id="UP000007819"/>
    </source>
</evidence>
<dbReference type="GO" id="GO:0015020">
    <property type="term" value="F:glucuronosyltransferase activity"/>
    <property type="evidence" value="ECO:0007669"/>
    <property type="project" value="UniProtKB-EC"/>
</dbReference>
<dbReference type="OrthoDB" id="5835829at2759"/>
<dbReference type="PROSITE" id="PS00375">
    <property type="entry name" value="UDPGT"/>
    <property type="match status" value="1"/>
</dbReference>
<keyword evidence="14" id="KW-1185">Reference proteome</keyword>
<dbReference type="Gene3D" id="3.40.50.2000">
    <property type="entry name" value="Glycogen Phosphorylase B"/>
    <property type="match status" value="1"/>
</dbReference>
<sequence>MTAFIKILIITFYCGVATLYFKPVEGERILAIGAIAGKSHWNFMEGILRALTDHGHQVTVLTPFTTGDRENYTEVDLSKEIRTLVRLDIDLVHKEFTAYFDLINFVNGYSRSVCKILGENNFIKNILTKSKLNFDVIIIELMASECGSYLSAKFDIPLIYVTPPPLISYIERTILGHYPNPAVVSHVLADHSVPRTMIERFTNTMLLFSTTFLLQYKIWLARIVDKEPFDLIEPIKPSIIFSNAHFITDAPRPILPSVIQVGGIHLSPPKKIPDDISEFIENSPNGVIVFTLGSVVAVSSIPENIRNAIIKVLSQVPQRVLLKYEDEMMNIPENIMIKKWFPQRDVLLHPNVKLFISHGGISGVYEAVDAGVPVLGFPVFFDQPRNLENLVDAGMAISMNLDSVTEDTFMNVILELVNNKKYMQNAKIASDRFKDRPMTPSKTIDYWTRYVIRHKGAPHLKSQALNLKWYQYFLLDVVAVVISVVLLVFYIIYKTFKCMKKRYLNHR</sequence>
<feature type="signal peptide" evidence="12">
    <location>
        <begin position="1"/>
        <end position="26"/>
    </location>
</feature>
<feature type="chain" id="PRO_5035959372" description="UDP-glucuronosyltransferase" evidence="12">
    <location>
        <begin position="27"/>
        <end position="507"/>
    </location>
</feature>
<evidence type="ECO:0000256" key="1">
    <source>
        <dbReference type="ARBA" id="ARBA00004240"/>
    </source>
</evidence>
<reference evidence="13" key="2">
    <citation type="submission" date="2022-06" db="UniProtKB">
        <authorList>
            <consortium name="EnsemblMetazoa"/>
        </authorList>
    </citation>
    <scope>IDENTIFICATION</scope>
</reference>
<evidence type="ECO:0000256" key="4">
    <source>
        <dbReference type="ARBA" id="ARBA00022679"/>
    </source>
</evidence>
<evidence type="ECO:0000256" key="5">
    <source>
        <dbReference type="ARBA" id="ARBA00022692"/>
    </source>
</evidence>
<dbReference type="PANTHER" id="PTHR48043">
    <property type="entry name" value="EG:EG0003.4 PROTEIN-RELATED"/>
    <property type="match status" value="1"/>
</dbReference>
<dbReference type="PANTHER" id="PTHR48043:SF145">
    <property type="entry name" value="FI06409P-RELATED"/>
    <property type="match status" value="1"/>
</dbReference>
<dbReference type="InterPro" id="IPR002213">
    <property type="entry name" value="UDP_glucos_trans"/>
</dbReference>
<evidence type="ECO:0000256" key="2">
    <source>
        <dbReference type="ARBA" id="ARBA00009995"/>
    </source>
</evidence>
<evidence type="ECO:0000256" key="8">
    <source>
        <dbReference type="ARBA" id="ARBA00023136"/>
    </source>
</evidence>
<dbReference type="InterPro" id="IPR035595">
    <property type="entry name" value="UDP_glycos_trans_CS"/>
</dbReference>
<keyword evidence="5 12" id="KW-0812">Transmembrane</keyword>
<dbReference type="GO" id="GO:0005783">
    <property type="term" value="C:endoplasmic reticulum"/>
    <property type="evidence" value="ECO:0007669"/>
    <property type="project" value="UniProtKB-SubCell"/>
</dbReference>
<reference evidence="14" key="1">
    <citation type="submission" date="2010-06" db="EMBL/GenBank/DDBJ databases">
        <authorList>
            <person name="Jiang H."/>
            <person name="Abraham K."/>
            <person name="Ali S."/>
            <person name="Alsbrooks S.L."/>
            <person name="Anim B.N."/>
            <person name="Anosike U.S."/>
            <person name="Attaway T."/>
            <person name="Bandaranaike D.P."/>
            <person name="Battles P.K."/>
            <person name="Bell S.N."/>
            <person name="Bell A.V."/>
            <person name="Beltran B."/>
            <person name="Bickham C."/>
            <person name="Bustamante Y."/>
            <person name="Caleb T."/>
            <person name="Canada A."/>
            <person name="Cardenas V."/>
            <person name="Carter K."/>
            <person name="Chacko J."/>
            <person name="Chandrabose M.N."/>
            <person name="Chavez D."/>
            <person name="Chavez A."/>
            <person name="Chen L."/>
            <person name="Chu H.-S."/>
            <person name="Claassen K.J."/>
            <person name="Cockrell R."/>
            <person name="Collins M."/>
            <person name="Cooper J.A."/>
            <person name="Cree A."/>
            <person name="Curry S.M."/>
            <person name="Da Y."/>
            <person name="Dao M.D."/>
            <person name="Das B."/>
            <person name="Davila M.-L."/>
            <person name="Davy-Carroll L."/>
            <person name="Denson S."/>
            <person name="Dinh H."/>
            <person name="Ebong V.E."/>
            <person name="Edwards J.R."/>
            <person name="Egan A."/>
            <person name="El-Daye J."/>
            <person name="Escobedo L."/>
            <person name="Fernandez S."/>
            <person name="Fernando P.R."/>
            <person name="Flagg N."/>
            <person name="Forbes L.D."/>
            <person name="Fowler R.G."/>
            <person name="Fu Q."/>
            <person name="Gabisi R.A."/>
            <person name="Ganer J."/>
            <person name="Garbino Pronczuk A."/>
            <person name="Garcia R.M."/>
            <person name="Garner T."/>
            <person name="Garrett T.E."/>
            <person name="Gonzalez D.A."/>
            <person name="Hamid H."/>
            <person name="Hawkins E.S."/>
            <person name="Hirani K."/>
            <person name="Hogues M.E."/>
            <person name="Hollins B."/>
            <person name="Hsiao C.-H."/>
            <person name="Jabil R."/>
            <person name="James M.L."/>
            <person name="Jhangiani S.N."/>
            <person name="Johnson B."/>
            <person name="Johnson Q."/>
            <person name="Joshi V."/>
            <person name="Kalu J.B."/>
            <person name="Kam C."/>
            <person name="Kashfia A."/>
            <person name="Keebler J."/>
            <person name="Kisamo H."/>
            <person name="Kovar C.L."/>
            <person name="Lago L.A."/>
            <person name="Lai C.-Y."/>
            <person name="Laidlaw J."/>
            <person name="Lara F."/>
            <person name="Le T.-K."/>
            <person name="Lee S.L."/>
            <person name="Legall F.H."/>
            <person name="Lemon S.J."/>
            <person name="Lewis L.R."/>
            <person name="Li B."/>
            <person name="Liu Y."/>
            <person name="Liu Y.-S."/>
            <person name="Lopez J."/>
            <person name="Lozado R.J."/>
            <person name="Lu J."/>
            <person name="Madu R.C."/>
            <person name="Maheshwari M."/>
            <person name="Maheshwari R."/>
            <person name="Malloy K."/>
            <person name="Martinez E."/>
            <person name="Mathew T."/>
            <person name="Mercado I.C."/>
            <person name="Mercado C."/>
            <person name="Meyer B."/>
            <person name="Montgomery K."/>
            <person name="Morgan M.B."/>
            <person name="Munidasa M."/>
            <person name="Nazareth L.V."/>
            <person name="Nelson J."/>
            <person name="Ng B.M."/>
            <person name="Nguyen N.B."/>
            <person name="Nguyen P.Q."/>
            <person name="Nguyen T."/>
            <person name="Obregon M."/>
            <person name="Okwuonu G.O."/>
            <person name="Onwere C.G."/>
            <person name="Orozco G."/>
            <person name="Parra A."/>
            <person name="Patel S."/>
            <person name="Patil S."/>
            <person name="Perez A."/>
            <person name="Perez Y."/>
            <person name="Pham C."/>
            <person name="Primus E.L."/>
            <person name="Pu L.-L."/>
            <person name="Puazo M."/>
            <person name="Qin X."/>
            <person name="Quiroz J.B."/>
            <person name="Reese J."/>
            <person name="Richards S."/>
            <person name="Rives C.M."/>
            <person name="Robberts R."/>
            <person name="Ruiz S.J."/>
            <person name="Ruiz M.J."/>
            <person name="Santibanez J."/>
            <person name="Schneider B.W."/>
            <person name="Sisson I."/>
            <person name="Smith M."/>
            <person name="Sodergren E."/>
            <person name="Song X.-Z."/>
            <person name="Song B.B."/>
            <person name="Summersgill H."/>
            <person name="Thelus R."/>
            <person name="Thornton R.D."/>
            <person name="Trejos Z.Y."/>
            <person name="Usmani K."/>
            <person name="Vattathil S."/>
            <person name="Villasana D."/>
            <person name="Walker D.L."/>
            <person name="Wang S."/>
            <person name="Wang K."/>
            <person name="White C.S."/>
            <person name="Williams A.C."/>
            <person name="Williamson J."/>
            <person name="Wilson K."/>
            <person name="Woghiren I.O."/>
            <person name="Woodworth J.R."/>
            <person name="Worley K.C."/>
            <person name="Wright R.A."/>
            <person name="Wu W."/>
            <person name="Young L."/>
            <person name="Zhang L."/>
            <person name="Zhang J."/>
            <person name="Zhu Y."/>
            <person name="Muzny D.M."/>
            <person name="Weinstock G."/>
            <person name="Gibbs R.A."/>
        </authorList>
    </citation>
    <scope>NUCLEOTIDE SEQUENCE [LARGE SCALE GENOMIC DNA]</scope>
    <source>
        <strain evidence="14">LSR1</strain>
    </source>
</reference>
<name>A0A8R2AA39_ACYPI</name>
<dbReference type="AlphaFoldDB" id="A0A8R2AA39"/>
<dbReference type="CDD" id="cd03784">
    <property type="entry name" value="GT1_Gtf-like"/>
    <property type="match status" value="1"/>
</dbReference>
<comment type="catalytic activity">
    <reaction evidence="12">
        <text>glucuronate acceptor + UDP-alpha-D-glucuronate = acceptor beta-D-glucuronoside + UDP + H(+)</text>
        <dbReference type="Rhea" id="RHEA:21032"/>
        <dbReference type="ChEBI" id="CHEBI:15378"/>
        <dbReference type="ChEBI" id="CHEBI:58052"/>
        <dbReference type="ChEBI" id="CHEBI:58223"/>
        <dbReference type="ChEBI" id="CHEBI:132367"/>
        <dbReference type="ChEBI" id="CHEBI:132368"/>
        <dbReference type="EC" id="2.4.1.17"/>
    </reaction>
</comment>
<protein>
    <recommendedName>
        <fullName evidence="12">UDP-glucuronosyltransferase</fullName>
        <ecNumber evidence="12">2.4.1.17</ecNumber>
    </recommendedName>
</protein>
<dbReference type="SUPFAM" id="SSF53756">
    <property type="entry name" value="UDP-Glycosyltransferase/glycogen phosphorylase"/>
    <property type="match status" value="1"/>
</dbReference>
<evidence type="ECO:0000313" key="13">
    <source>
        <dbReference type="EnsemblMetazoa" id="XP_001943837.2"/>
    </source>
</evidence>
<accession>A0A8R2AA39</accession>
<evidence type="ECO:0000256" key="11">
    <source>
        <dbReference type="RuleBase" id="RU003718"/>
    </source>
</evidence>
<evidence type="ECO:0000256" key="7">
    <source>
        <dbReference type="ARBA" id="ARBA00022989"/>
    </source>
</evidence>
<feature type="transmembrane region" description="Helical" evidence="12">
    <location>
        <begin position="469"/>
        <end position="493"/>
    </location>
</feature>
<proteinExistence type="inferred from homology"/>
<dbReference type="Pfam" id="PF00201">
    <property type="entry name" value="UDPGT"/>
    <property type="match status" value="1"/>
</dbReference>
<comment type="subcellular location">
    <subcellularLocation>
        <location evidence="10">Endomembrane system</location>
        <topology evidence="10">Single-pass type I membrane protein</topology>
    </subcellularLocation>
    <subcellularLocation>
        <location evidence="1">Endoplasmic reticulum</location>
    </subcellularLocation>
    <subcellularLocation>
        <location evidence="12">Membrane</location>
        <topology evidence="12">Single-pass membrane protein</topology>
    </subcellularLocation>
</comment>
<dbReference type="EnsemblMetazoa" id="XM_001943802.5">
    <property type="protein sequence ID" value="XP_001943837.2"/>
    <property type="gene ID" value="LOC100167543"/>
</dbReference>
<dbReference type="Proteomes" id="UP000007819">
    <property type="component" value="Chromosome A1"/>
</dbReference>
<dbReference type="InterPro" id="IPR050271">
    <property type="entry name" value="UDP-glycosyltransferase"/>
</dbReference>